<keyword evidence="1" id="KW-0732">Signal</keyword>
<dbReference type="Gene3D" id="3.30.310.170">
    <property type="entry name" value="Outer membrane protein assembly factor BamC"/>
    <property type="match status" value="1"/>
</dbReference>
<dbReference type="AlphaFoldDB" id="A0A3P3QP83"/>
<dbReference type="InterPro" id="IPR042268">
    <property type="entry name" value="BamC_C"/>
</dbReference>
<evidence type="ECO:0000256" key="1">
    <source>
        <dbReference type="SAM" id="SignalP"/>
    </source>
</evidence>
<keyword evidence="3" id="KW-1185">Reference proteome</keyword>
<dbReference type="OrthoDB" id="5598420at2"/>
<evidence type="ECO:0000313" key="3">
    <source>
        <dbReference type="Proteomes" id="UP000276260"/>
    </source>
</evidence>
<evidence type="ECO:0000313" key="2">
    <source>
        <dbReference type="EMBL" id="RRJ23031.1"/>
    </source>
</evidence>
<dbReference type="Gene3D" id="3.30.530.50">
    <property type="match status" value="1"/>
</dbReference>
<gene>
    <name evidence="2" type="primary">bamC</name>
    <name evidence="2" type="ORF">EIK76_02790</name>
</gene>
<feature type="chain" id="PRO_5018760552" evidence="1">
    <location>
        <begin position="18"/>
        <end position="360"/>
    </location>
</feature>
<sequence length="360" mass="40859">MCRSFIVQYWIPASLVASLVISGCSLFPEDVAEQNTVEVKPVAELKVPDGLTAAKKPAQYDIPPAPNAPVTEVELKSPMQVLALATNSRVEEEEKEARIWFERSEFTGELLPYLQKNVLDFGQEKQIEMTQKDQQGLIFETGWISRFEEEGFWLWKDMVEKEQSRFLVVLEPKPHGRTVGLRVQLLEHRFIDNTAKLSAIAQKREEVYFLNRLVDKVATVELAQIKLKKAQSRQITLTTGFDEQGNPAMITGQTLDTAWAQLELLFEQNGFVVNDLDRTKYSFFLTYSEPETGFWDSLWGDEETIVLPLTAGDYQVVLTKAEVGTILSWRDGEGKVMSAEQVSALHQALVQLIKKDNIEL</sequence>
<protein>
    <submittedName>
        <fullName evidence="2">Outer membrane protein assembly factor BamC</fullName>
    </submittedName>
</protein>
<dbReference type="PROSITE" id="PS51257">
    <property type="entry name" value="PROKAR_LIPOPROTEIN"/>
    <property type="match status" value="1"/>
</dbReference>
<feature type="signal peptide" evidence="1">
    <location>
        <begin position="1"/>
        <end position="17"/>
    </location>
</feature>
<dbReference type="InterPro" id="IPR010653">
    <property type="entry name" value="NlpB/DapX"/>
</dbReference>
<dbReference type="EMBL" id="RRCF01000001">
    <property type="protein sequence ID" value="RRJ23031.1"/>
    <property type="molecule type" value="Genomic_DNA"/>
</dbReference>
<comment type="caution">
    <text evidence="2">The sequence shown here is derived from an EMBL/GenBank/DDBJ whole genome shotgun (WGS) entry which is preliminary data.</text>
</comment>
<proteinExistence type="predicted"/>
<reference evidence="2 3" key="1">
    <citation type="submission" date="2018-11" db="EMBL/GenBank/DDBJ databases">
        <title>Draft genome analysis of Rheinheimera mesophila isolated from an industrial waste site.</title>
        <authorList>
            <person name="Yu Q."/>
            <person name="Qi Y."/>
            <person name="Zhang H."/>
            <person name="Lu Y."/>
            <person name="Pu J."/>
        </authorList>
    </citation>
    <scope>NUCLEOTIDE SEQUENCE [LARGE SCALE GENOMIC DNA]</scope>
    <source>
        <strain evidence="2 3">IITR13</strain>
    </source>
</reference>
<accession>A0A3P3QP83</accession>
<dbReference type="Proteomes" id="UP000276260">
    <property type="component" value="Unassembled WGS sequence"/>
</dbReference>
<organism evidence="2 3">
    <name type="scientific">Rheinheimera mesophila</name>
    <dbReference type="NCBI Taxonomy" id="1547515"/>
    <lineage>
        <taxon>Bacteria</taxon>
        <taxon>Pseudomonadati</taxon>
        <taxon>Pseudomonadota</taxon>
        <taxon>Gammaproteobacteria</taxon>
        <taxon>Chromatiales</taxon>
        <taxon>Chromatiaceae</taxon>
        <taxon>Rheinheimera</taxon>
    </lineage>
</organism>
<dbReference type="Pfam" id="PF06804">
    <property type="entry name" value="Lipoprotein_18"/>
    <property type="match status" value="1"/>
</dbReference>
<name>A0A3P3QP83_9GAMM</name>